<protein>
    <submittedName>
        <fullName evidence="1">Uncharacterized protein</fullName>
    </submittedName>
</protein>
<dbReference type="RefSeq" id="WP_259825912.1">
    <property type="nucleotide sequence ID" value="NZ_CP103445.1"/>
</dbReference>
<keyword evidence="2" id="KW-1185">Reference proteome</keyword>
<reference evidence="1" key="1">
    <citation type="submission" date="2022-07" db="EMBL/GenBank/DDBJ databases">
        <title>Genetic diversity of Erwinia pyrifoliae.</title>
        <authorList>
            <person name="Park D.S."/>
            <person name="Ham H."/>
        </authorList>
    </citation>
    <scope>NUCLEOTIDE SEQUENCE</scope>
    <source>
        <strain evidence="1">CP201486</strain>
    </source>
</reference>
<organism evidence="1 2">
    <name type="scientific">Erwinia pyrifoliae</name>
    <dbReference type="NCBI Taxonomy" id="79967"/>
    <lineage>
        <taxon>Bacteria</taxon>
        <taxon>Pseudomonadati</taxon>
        <taxon>Pseudomonadota</taxon>
        <taxon>Gammaproteobacteria</taxon>
        <taxon>Enterobacterales</taxon>
        <taxon>Erwiniaceae</taxon>
        <taxon>Erwinia</taxon>
    </lineage>
</organism>
<dbReference type="EMBL" id="CP103445">
    <property type="protein sequence ID" value="UWS33434.1"/>
    <property type="molecule type" value="Genomic_DNA"/>
</dbReference>
<gene>
    <name evidence="1" type="ORF">NYP84_17975</name>
</gene>
<evidence type="ECO:0000313" key="2">
    <source>
        <dbReference type="Proteomes" id="UP001058553"/>
    </source>
</evidence>
<accession>A0ABY5X7R6</accession>
<evidence type="ECO:0000313" key="1">
    <source>
        <dbReference type="EMBL" id="UWS33434.1"/>
    </source>
</evidence>
<name>A0ABY5X7R6_ERWPY</name>
<sequence length="1609" mass="180289">MPNFASTLSFLSRSFTGKLNSPAIPAPEEHEIWFDSLDYVYTGDFWFDAKDRFPDENISAMEYADTRVPISEDLYRCAKKIIIIFANFKQSELFSQLFAELFPGIPFNILMAVNDLCDAIINKKHIDSLVLQTLSLVSWYLPEDINIISKLAAFIRETIINWTGASFLRDSRDGNEDHQDHLYMALAVAAVVTSYFITDPGAPQRAVLRIPVFTANLLLRARYYWKALGAMVQKVILPEETARLPAFEVDSSIETTSYAGEAEGFTLAGGEPKRVITGLTSNSTATAAAYTKATVENQRTKTPGVVVNLAEKANAWAIQQLMRESRLSDIFYCTIRKTETSQQLDGRELTYTYFNTQCEAIQFPAPLHQGADDIHEHTMEQETVARSPATRPCAYPLLPVVPIVAATTTYTTALKSKTMVVAATAAGLGTVAGIAIALTHFASERLKKLLDKVLSAPDEKDNLSLPAEALPHRQHILTVKQKVNRRLAKKMIKAGMLDKYQAFHTLRLEEIIAAVGMTLFSPYPADIYGVTEFDKRLEVVAKIILRAQNFYGGRSNEEISFARAGMVVRNWLFDNVLNMPVESWLAGKLAGSKYPEQFSADAMRAMLELKALCSAKVLNVEALTHWQQGQFEAFWNYALDNTVPFRNVLKTDALKSMNAMDEGFVWLSSGTLLLKDMGVQLDDLSAEDYQMVGKALWVMADSGDIPSSYLRYFILPAMLFGAISQPANASGPESSQYINRVMAVKVYADYLKDTAPVYADFRSKVDAFTQAIKEWKTRGKIADKYAEQCPEDILRLLGRISLKSANYPIGEIGPSMQSLEHFTPDKEINAGKDAVRQAYLNGITPLKCKPADVTSEFASQTMRLADTFSAVDEYLLAVAMAELYESELNFINSDGAVIKEVSPQLINSVIKQHWERAIKELKKTDVYSVVVGKEERIYAVIEKINNGYQIVRVDREVGEYIKHDLFDFKAKGIIEVLNDNSILVYDDFTCTNSESYTLIFNNRENTLKEEGVPSHKVVLYYKSKHKNDFYRHLWSEGYTKTSADKTWDVVKHFIPFYDCATDEFPSNVVSCFFDILGLVPFVGEAISLGGKFSKSLYAAIKSGTFVLVLRDLSRNTAKTAVTEAVKKISLPTVKELASLSKTAIQGLDPGFELLSLTTKYSGSGLSAIFTQLMKGMSALDIKNMREILHKINKSGVIETVLPRKNLPRDMAYLPDAENIKVPVQYVRKEGRKKLYTIVDPDTKEALEWVYTIKKGKLKPVFKKPRKRKDKTDIKTVKKVHPSDVKKQTAPGGDPVKEAALSASCPKRIKRGIDELCNSRPYEQVDKNINSWIVRLTEGPALISRLSILKVINPVRYEIIQTCLDNVYRTVEAADKLIKNMSYYDLKIAFKMYTRISITTDQQLITLRENLSKMINAVRFFWATSPTHIFIMSCPSIPHTTAAFDHNAQAMYVSNVLFNLRNPAHAEKIFMHECSHGGANTGDFWYYPPYPSTSIIEDSRRANVDVSTQYNNFIAGKLEPDPLENMVVGPDFVRKFGPPVDTGQAKALGIRQALLLNNVEVADLAVANADTLADFLQRFVHASGRNVRVNVDDLFLDPQSLVDFPSLPNN</sequence>
<proteinExistence type="predicted"/>
<dbReference type="Proteomes" id="UP001058553">
    <property type="component" value="Chromosome"/>
</dbReference>